<keyword evidence="6" id="KW-0732">Signal</keyword>
<organism evidence="8 9">
    <name type="scientific">Xylaria bambusicola</name>
    <dbReference type="NCBI Taxonomy" id="326684"/>
    <lineage>
        <taxon>Eukaryota</taxon>
        <taxon>Fungi</taxon>
        <taxon>Dikarya</taxon>
        <taxon>Ascomycota</taxon>
        <taxon>Pezizomycotina</taxon>
        <taxon>Sordariomycetes</taxon>
        <taxon>Xylariomycetidae</taxon>
        <taxon>Xylariales</taxon>
        <taxon>Xylariaceae</taxon>
        <taxon>Xylaria</taxon>
    </lineage>
</organism>
<comment type="subcellular location">
    <subcellularLocation>
        <location evidence="1">Membrane</location>
        <topology evidence="1">Multi-pass membrane protein</topology>
    </subcellularLocation>
</comment>
<feature type="transmembrane region" description="Helical" evidence="5">
    <location>
        <begin position="44"/>
        <end position="63"/>
    </location>
</feature>
<dbReference type="PANTHER" id="PTHR28165">
    <property type="entry name" value="NON-CLASSICAL EXPORT PROTEIN 2-RELATED"/>
    <property type="match status" value="1"/>
</dbReference>
<evidence type="ECO:0000256" key="5">
    <source>
        <dbReference type="SAM" id="Phobius"/>
    </source>
</evidence>
<dbReference type="InterPro" id="IPR052649">
    <property type="entry name" value="NCE102-like"/>
</dbReference>
<dbReference type="GO" id="GO:0072659">
    <property type="term" value="P:protein localization to plasma membrane"/>
    <property type="evidence" value="ECO:0007669"/>
    <property type="project" value="TreeGrafter"/>
</dbReference>
<dbReference type="Proteomes" id="UP001305414">
    <property type="component" value="Unassembled WGS sequence"/>
</dbReference>
<evidence type="ECO:0000256" key="3">
    <source>
        <dbReference type="ARBA" id="ARBA00022989"/>
    </source>
</evidence>
<evidence type="ECO:0000259" key="7">
    <source>
        <dbReference type="Pfam" id="PF01284"/>
    </source>
</evidence>
<evidence type="ECO:0000313" key="8">
    <source>
        <dbReference type="EMBL" id="KAK5634293.1"/>
    </source>
</evidence>
<proteinExistence type="predicted"/>
<dbReference type="GO" id="GO:0005886">
    <property type="term" value="C:plasma membrane"/>
    <property type="evidence" value="ECO:0007669"/>
    <property type="project" value="TreeGrafter"/>
</dbReference>
<keyword evidence="4 5" id="KW-0472">Membrane</keyword>
<accession>A0AAN7UVZ1</accession>
<dbReference type="EMBL" id="JAWHQM010000039">
    <property type="protein sequence ID" value="KAK5634293.1"/>
    <property type="molecule type" value="Genomic_DNA"/>
</dbReference>
<evidence type="ECO:0000256" key="4">
    <source>
        <dbReference type="ARBA" id="ARBA00023136"/>
    </source>
</evidence>
<name>A0AAN7UVZ1_9PEZI</name>
<feature type="signal peptide" evidence="6">
    <location>
        <begin position="1"/>
        <end position="22"/>
    </location>
</feature>
<feature type="transmembrane region" description="Helical" evidence="5">
    <location>
        <begin position="153"/>
        <end position="172"/>
    </location>
</feature>
<protein>
    <recommendedName>
        <fullName evidence="7">MARVEL domain-containing protein</fullName>
    </recommendedName>
</protein>
<dbReference type="Pfam" id="PF01284">
    <property type="entry name" value="MARVEL"/>
    <property type="match status" value="1"/>
</dbReference>
<keyword evidence="2 5" id="KW-0812">Transmembrane</keyword>
<dbReference type="InterPro" id="IPR008253">
    <property type="entry name" value="Marvel"/>
</dbReference>
<evidence type="ECO:0000256" key="6">
    <source>
        <dbReference type="SAM" id="SignalP"/>
    </source>
</evidence>
<evidence type="ECO:0000256" key="2">
    <source>
        <dbReference type="ARBA" id="ARBA00022692"/>
    </source>
</evidence>
<dbReference type="GO" id="GO:0070941">
    <property type="term" value="P:eisosome assembly"/>
    <property type="evidence" value="ECO:0007669"/>
    <property type="project" value="TreeGrafter"/>
</dbReference>
<comment type="caution">
    <text evidence="8">The sequence shown here is derived from an EMBL/GenBank/DDBJ whole genome shotgun (WGS) entry which is preliminary data.</text>
</comment>
<reference evidence="8 9" key="1">
    <citation type="submission" date="2023-10" db="EMBL/GenBank/DDBJ databases">
        <title>Draft genome sequence of Xylaria bambusicola isolate GMP-LS, the root and basal stem rot pathogen of sugarcane in Indonesia.</title>
        <authorList>
            <person name="Selvaraj P."/>
            <person name="Muralishankar V."/>
            <person name="Muruganantham S."/>
            <person name="Sp S."/>
            <person name="Haryani S."/>
            <person name="Lau K.J.X."/>
            <person name="Naqvi N.I."/>
        </authorList>
    </citation>
    <scope>NUCLEOTIDE SEQUENCE [LARGE SCALE GENOMIC DNA]</scope>
    <source>
        <strain evidence="8">GMP-LS</strain>
    </source>
</reference>
<dbReference type="PANTHER" id="PTHR28165:SF2">
    <property type="entry name" value="MARVEL DOMAIN-CONTAINING PROTEIN"/>
    <property type="match status" value="1"/>
</dbReference>
<dbReference type="AlphaFoldDB" id="A0AAN7UVZ1"/>
<dbReference type="GO" id="GO:0032126">
    <property type="term" value="C:eisosome"/>
    <property type="evidence" value="ECO:0007669"/>
    <property type="project" value="TreeGrafter"/>
</dbReference>
<sequence>MLSAVGLGLRVFLLLVASVVLGLSVSLAKQQVVGSVPTETGFSVFAGAAAFFASSVGMVAMWFDRVDQRIAMILDTLVSTFYLAAAVSLTVALKPVSSCIATDEVTEYSRMTNKITSGGCLTIDGELACLHATGPDGTDLTPARCEMAHAGYIFEYVGFISGIAMVTACYLLSRQGRGGTPTPNRSYQ</sequence>
<keyword evidence="3 5" id="KW-1133">Transmembrane helix</keyword>
<gene>
    <name evidence="8" type="ORF">RRF57_010007</name>
</gene>
<feature type="transmembrane region" description="Helical" evidence="5">
    <location>
        <begin position="70"/>
        <end position="93"/>
    </location>
</feature>
<feature type="domain" description="MARVEL" evidence="7">
    <location>
        <begin position="7"/>
        <end position="170"/>
    </location>
</feature>
<feature type="chain" id="PRO_5042975141" description="MARVEL domain-containing protein" evidence="6">
    <location>
        <begin position="23"/>
        <end position="188"/>
    </location>
</feature>
<evidence type="ECO:0000313" key="9">
    <source>
        <dbReference type="Proteomes" id="UP001305414"/>
    </source>
</evidence>
<evidence type="ECO:0000256" key="1">
    <source>
        <dbReference type="ARBA" id="ARBA00004141"/>
    </source>
</evidence>
<keyword evidence="9" id="KW-1185">Reference proteome</keyword>